<gene>
    <name evidence="1" type="ORF">SAMN02910418_00995</name>
</gene>
<dbReference type="PANTHER" id="PTHR35802">
    <property type="entry name" value="PROTEASE SYNTHASE AND SPORULATION PROTEIN PAI 2"/>
    <property type="match status" value="1"/>
</dbReference>
<dbReference type="EMBL" id="FNQV01000005">
    <property type="protein sequence ID" value="SEA14962.1"/>
    <property type="molecule type" value="Genomic_DNA"/>
</dbReference>
<dbReference type="InterPro" id="IPR007396">
    <property type="entry name" value="TR_PAI2-type"/>
</dbReference>
<accession>A0A1H3YV78</accession>
<sequence>MIPHYFAMDEQAARDFVFSQAAGTLVTTREDGSFDSTFLPLMWEGDRIRMHMGRANDQWRHGDFPRPAIIVCTGPHGYVSAADYDIPEGMSIASTWDYTQVTLHGRLEVSDDAQAARCAAVDLSYMHEREVAEKLTDDYLAKASKAIIAVTFTVERIEGIAKLSQNKLPHEREKIVDRLRARGCPESSALADDIEAAPSKARRVPYLGPLKSAH</sequence>
<dbReference type="Gene3D" id="2.30.110.10">
    <property type="entry name" value="Electron Transport, Fmn-binding Protein, Chain A"/>
    <property type="match status" value="1"/>
</dbReference>
<keyword evidence="2" id="KW-1185">Reference proteome</keyword>
<dbReference type="AlphaFoldDB" id="A0A1H3YV78"/>
<organism evidence="1 2">
    <name type="scientific">Bowdeniella nasicola</name>
    <dbReference type="NCBI Taxonomy" id="208480"/>
    <lineage>
        <taxon>Bacteria</taxon>
        <taxon>Bacillati</taxon>
        <taxon>Actinomycetota</taxon>
        <taxon>Actinomycetes</taxon>
        <taxon>Actinomycetales</taxon>
        <taxon>Actinomycetaceae</taxon>
        <taxon>Bowdeniella</taxon>
    </lineage>
</organism>
<dbReference type="Proteomes" id="UP000199288">
    <property type="component" value="Unassembled WGS sequence"/>
</dbReference>
<name>A0A1H3YV78_9ACTO</name>
<dbReference type="OrthoDB" id="9794948at2"/>
<proteinExistence type="predicted"/>
<evidence type="ECO:0000313" key="2">
    <source>
        <dbReference type="Proteomes" id="UP000199288"/>
    </source>
</evidence>
<dbReference type="RefSeq" id="WP_092563015.1">
    <property type="nucleotide sequence ID" value="NZ_FNQV01000005.1"/>
</dbReference>
<dbReference type="PIRSF" id="PIRSF010372">
    <property type="entry name" value="PaiB"/>
    <property type="match status" value="1"/>
</dbReference>
<protein>
    <submittedName>
        <fullName evidence="1">Negative transcriptional regulator, PaiB family</fullName>
    </submittedName>
</protein>
<dbReference type="SUPFAM" id="SSF50475">
    <property type="entry name" value="FMN-binding split barrel"/>
    <property type="match status" value="1"/>
</dbReference>
<evidence type="ECO:0000313" key="1">
    <source>
        <dbReference type="EMBL" id="SEA14962.1"/>
    </source>
</evidence>
<reference evidence="2" key="1">
    <citation type="submission" date="2016-10" db="EMBL/GenBank/DDBJ databases">
        <authorList>
            <person name="Varghese N."/>
            <person name="Submissions S."/>
        </authorList>
    </citation>
    <scope>NUCLEOTIDE SEQUENCE [LARGE SCALE GENOMIC DNA]</scope>
    <source>
        <strain evidence="2">KPR-1</strain>
    </source>
</reference>
<dbReference type="InterPro" id="IPR012349">
    <property type="entry name" value="Split_barrel_FMN-bd"/>
</dbReference>
<dbReference type="PANTHER" id="PTHR35802:SF1">
    <property type="entry name" value="PROTEASE SYNTHASE AND SPORULATION PROTEIN PAI 2"/>
    <property type="match status" value="1"/>
</dbReference>
<dbReference type="Pfam" id="PF04299">
    <property type="entry name" value="FMN_bind_2"/>
    <property type="match status" value="1"/>
</dbReference>